<dbReference type="OrthoDB" id="4793422at2"/>
<dbReference type="RefSeq" id="WP_137815447.1">
    <property type="nucleotide sequence ID" value="NZ_BJFL01000024.1"/>
</dbReference>
<dbReference type="EMBL" id="BJFL01000024">
    <property type="protein sequence ID" value="GDY32441.1"/>
    <property type="molecule type" value="Genomic_DNA"/>
</dbReference>
<evidence type="ECO:0000313" key="2">
    <source>
        <dbReference type="Proteomes" id="UP000298860"/>
    </source>
</evidence>
<organism evidence="1 2">
    <name type="scientific">Gandjariella thermophila</name>
    <dbReference type="NCBI Taxonomy" id="1931992"/>
    <lineage>
        <taxon>Bacteria</taxon>
        <taxon>Bacillati</taxon>
        <taxon>Actinomycetota</taxon>
        <taxon>Actinomycetes</taxon>
        <taxon>Pseudonocardiales</taxon>
        <taxon>Pseudonocardiaceae</taxon>
        <taxon>Gandjariella</taxon>
    </lineage>
</organism>
<protein>
    <recommendedName>
        <fullName evidence="3">DUF2550 domain-containing protein</fullName>
    </recommendedName>
</protein>
<dbReference type="AlphaFoldDB" id="A0A4D4J724"/>
<proteinExistence type="predicted"/>
<gene>
    <name evidence="1" type="ORF">GTS_40740</name>
</gene>
<dbReference type="Pfam" id="PF10739">
    <property type="entry name" value="DUF2550"/>
    <property type="match status" value="1"/>
</dbReference>
<accession>A0A4D4J724</accession>
<sequence>MAITGWVVVLLLLVVVAGTLTLRRWLAIREGVPVALRQRLEGTGRGWHLGIAHYRGGDFLWYRVLGVSTRPDRVIRRSGLEIAARREPDATESYAMPRGATVLRCRADAGDIELAMGADTLTGFLSWLESAPPGRAVPWAS</sequence>
<evidence type="ECO:0000313" key="1">
    <source>
        <dbReference type="EMBL" id="GDY32441.1"/>
    </source>
</evidence>
<comment type="caution">
    <text evidence="1">The sequence shown here is derived from an EMBL/GenBank/DDBJ whole genome shotgun (WGS) entry which is preliminary data.</text>
</comment>
<evidence type="ECO:0008006" key="3">
    <source>
        <dbReference type="Google" id="ProtNLM"/>
    </source>
</evidence>
<reference evidence="2" key="1">
    <citation type="submission" date="2019-04" db="EMBL/GenBank/DDBJ databases">
        <title>Draft genome sequence of Pseudonocardiaceae bacterium SL3-2-4.</title>
        <authorList>
            <person name="Ningsih F."/>
            <person name="Yokota A."/>
            <person name="Sakai Y."/>
            <person name="Nanatani K."/>
            <person name="Yabe S."/>
            <person name="Oetari A."/>
            <person name="Sjamsuridzal W."/>
        </authorList>
    </citation>
    <scope>NUCLEOTIDE SEQUENCE [LARGE SCALE GENOMIC DNA]</scope>
    <source>
        <strain evidence="2">SL3-2-4</strain>
    </source>
</reference>
<name>A0A4D4J724_9PSEU</name>
<dbReference type="Proteomes" id="UP000298860">
    <property type="component" value="Unassembled WGS sequence"/>
</dbReference>
<keyword evidence="2" id="KW-1185">Reference proteome</keyword>
<dbReference type="InterPro" id="IPR019675">
    <property type="entry name" value="DUF2550"/>
</dbReference>